<dbReference type="OrthoDB" id="9809670at2"/>
<dbReference type="InterPro" id="IPR011110">
    <property type="entry name" value="Reg_prop"/>
</dbReference>
<dbReference type="Pfam" id="PF06580">
    <property type="entry name" value="His_kinase"/>
    <property type="match status" value="1"/>
</dbReference>
<feature type="coiled-coil region" evidence="1">
    <location>
        <begin position="433"/>
        <end position="460"/>
    </location>
</feature>
<dbReference type="Gene3D" id="2.60.40.10">
    <property type="entry name" value="Immunoglobulins"/>
    <property type="match status" value="1"/>
</dbReference>
<evidence type="ECO:0000256" key="1">
    <source>
        <dbReference type="SAM" id="Coils"/>
    </source>
</evidence>
<dbReference type="Pfam" id="PF07495">
    <property type="entry name" value="Y_Y_Y"/>
    <property type="match status" value="1"/>
</dbReference>
<proteinExistence type="predicted"/>
<reference evidence="6" key="1">
    <citation type="submission" date="2016-02" db="EMBL/GenBank/DDBJ databases">
        <title>Paenibacillus sp. LPB0068, isolated from Crassostrea gigas.</title>
        <authorList>
            <person name="Shin S.-K."/>
            <person name="Yi H."/>
        </authorList>
    </citation>
    <scope>NUCLEOTIDE SEQUENCE [LARGE SCALE GENOMIC DNA]</scope>
    <source>
        <strain evidence="6">KCTC 23969</strain>
    </source>
</reference>
<dbReference type="InterPro" id="IPR011123">
    <property type="entry name" value="Y_Y_Y"/>
</dbReference>
<evidence type="ECO:0000259" key="4">
    <source>
        <dbReference type="Pfam" id="PF07495"/>
    </source>
</evidence>
<dbReference type="Gene3D" id="3.30.565.10">
    <property type="entry name" value="Histidine kinase-like ATPase, C-terminal domain"/>
    <property type="match status" value="1"/>
</dbReference>
<evidence type="ECO:0000256" key="2">
    <source>
        <dbReference type="SAM" id="Phobius"/>
    </source>
</evidence>
<dbReference type="EMBL" id="LSFL01000029">
    <property type="protein sequence ID" value="OBY65791.1"/>
    <property type="molecule type" value="Genomic_DNA"/>
</dbReference>
<keyword evidence="2" id="KW-0472">Membrane</keyword>
<feature type="domain" description="Two component regulator three Y" evidence="4">
    <location>
        <begin position="343"/>
        <end position="399"/>
    </location>
</feature>
<keyword evidence="2" id="KW-1133">Transmembrane helix</keyword>
<evidence type="ECO:0000313" key="6">
    <source>
        <dbReference type="Proteomes" id="UP000092612"/>
    </source>
</evidence>
<dbReference type="InterPro" id="IPR013783">
    <property type="entry name" value="Ig-like_fold"/>
</dbReference>
<dbReference type="GO" id="GO:0016020">
    <property type="term" value="C:membrane"/>
    <property type="evidence" value="ECO:0007669"/>
    <property type="project" value="InterPro"/>
</dbReference>
<dbReference type="InterPro" id="IPR050640">
    <property type="entry name" value="Bact_2-comp_sensor_kinase"/>
</dbReference>
<dbReference type="GO" id="GO:0000155">
    <property type="term" value="F:phosphorelay sensor kinase activity"/>
    <property type="evidence" value="ECO:0007669"/>
    <property type="project" value="InterPro"/>
</dbReference>
<protein>
    <recommendedName>
        <fullName evidence="7">Signal transduction histidine kinase internal region domain-containing protein</fullName>
    </recommendedName>
</protein>
<sequence length="656" mass="75638">MSILKKYIFLSLVFFAINIVAQNEIQNITIKDGLPSNIVYDIKQDKIGYLWIATEKGLVKFDGDDFIQIHKLKTTNLFIDQNDVIYSGLENGLFIKNKSEEKTYTSKKVLKTLVHKNEVYVATIEGIYSLKNDNLTPVKINSSIDFSIINDIIYIDNSYFLSSSKGLIKLDKTLNLSNIKLLNKTKTNSLEIFQNTIIAATAKNELLIIKQDSISEIIETISDISSIKKLKNELWVTSKTNGIEVFSLPYFTFKQKINKYNSLQTNQINSVFKDNKGFKYIASDKGIYVIKNNQINPINRPLIQFENLQVNHKNQESLFVVNNVKLSNSENNIAISFKTIDLYNPKKVQYRYQLNGKLSPWSTNNTVNFPNLNEGKYHFKVQSKINTLESDFKSFTFTIDAPFYKQAWFIFAVVIAFLLISYISLHFYIENINKKNKEKVDQLKLKNRLLTLEQKALQLQMNPHFIFNVLNGIKALGNAGKIDDLNSNISKFSVLLRGILNNSRKEEITLQEEIDLLKNYIELEQRMSAKTFTYSINTQLNNIDPEEILIPTMLIQPFVENSIEHAFQKNKTGEIMINFEVKHHFLLCSIIDNGIGIHQSKQQKQHSHHKSVALKVSKERLYLISTKSNLKISEIKEDKDIKGTQVNFRIPLKTDY</sequence>
<dbReference type="Gene3D" id="2.130.10.10">
    <property type="entry name" value="YVTN repeat-like/Quinoprotein amine dehydrogenase"/>
    <property type="match status" value="1"/>
</dbReference>
<dbReference type="SUPFAM" id="SSF55874">
    <property type="entry name" value="ATPase domain of HSP90 chaperone/DNA topoisomerase II/histidine kinase"/>
    <property type="match status" value="1"/>
</dbReference>
<dbReference type="AlphaFoldDB" id="A0A1B8U1T5"/>
<dbReference type="Pfam" id="PF07494">
    <property type="entry name" value="Reg_prop"/>
    <property type="match status" value="1"/>
</dbReference>
<dbReference type="PANTHER" id="PTHR34220:SF7">
    <property type="entry name" value="SENSOR HISTIDINE KINASE YPDA"/>
    <property type="match status" value="1"/>
</dbReference>
<feature type="domain" description="Signal transduction histidine kinase internal region" evidence="3">
    <location>
        <begin position="453"/>
        <end position="525"/>
    </location>
</feature>
<dbReference type="InterPro" id="IPR036890">
    <property type="entry name" value="HATPase_C_sf"/>
</dbReference>
<organism evidence="5 6">
    <name type="scientific">Polaribacter reichenbachii</name>
    <dbReference type="NCBI Taxonomy" id="996801"/>
    <lineage>
        <taxon>Bacteria</taxon>
        <taxon>Pseudomonadati</taxon>
        <taxon>Bacteroidota</taxon>
        <taxon>Flavobacteriia</taxon>
        <taxon>Flavobacteriales</taxon>
        <taxon>Flavobacteriaceae</taxon>
    </lineage>
</organism>
<dbReference type="RefSeq" id="WP_068360033.1">
    <property type="nucleotide sequence ID" value="NZ_CP019337.1"/>
</dbReference>
<dbReference type="InterPro" id="IPR015943">
    <property type="entry name" value="WD40/YVTN_repeat-like_dom_sf"/>
</dbReference>
<keyword evidence="6" id="KW-1185">Reference proteome</keyword>
<feature type="transmembrane region" description="Helical" evidence="2">
    <location>
        <begin position="407"/>
        <end position="429"/>
    </location>
</feature>
<keyword evidence="1" id="KW-0175">Coiled coil</keyword>
<gene>
    <name evidence="5" type="ORF">LPB301_08225</name>
</gene>
<comment type="caution">
    <text evidence="5">The sequence shown here is derived from an EMBL/GenBank/DDBJ whole genome shotgun (WGS) entry which is preliminary data.</text>
</comment>
<dbReference type="KEGG" id="prn:BW723_13555"/>
<keyword evidence="2" id="KW-0812">Transmembrane</keyword>
<name>A0A1B8U1T5_9FLAO</name>
<dbReference type="STRING" id="996801.BW723_13555"/>
<dbReference type="PANTHER" id="PTHR34220">
    <property type="entry name" value="SENSOR HISTIDINE KINASE YPDA"/>
    <property type="match status" value="1"/>
</dbReference>
<evidence type="ECO:0000259" key="3">
    <source>
        <dbReference type="Pfam" id="PF06580"/>
    </source>
</evidence>
<dbReference type="Proteomes" id="UP000092612">
    <property type="component" value="Unassembled WGS sequence"/>
</dbReference>
<evidence type="ECO:0000313" key="5">
    <source>
        <dbReference type="EMBL" id="OBY65791.1"/>
    </source>
</evidence>
<dbReference type="InterPro" id="IPR010559">
    <property type="entry name" value="Sig_transdc_His_kin_internal"/>
</dbReference>
<evidence type="ECO:0008006" key="7">
    <source>
        <dbReference type="Google" id="ProtNLM"/>
    </source>
</evidence>
<accession>A0A1B8U1T5</accession>